<name>A0A916JK57_9FLAO</name>
<reference evidence="10" key="1">
    <citation type="submission" date="2021-04" db="EMBL/GenBank/DDBJ databases">
        <authorList>
            <person name="Rodrigo-Torres L."/>
            <person name="Arahal R. D."/>
            <person name="Lucena T."/>
        </authorList>
    </citation>
    <scope>NUCLEOTIDE SEQUENCE</scope>
    <source>
        <strain evidence="10">AS29M-1</strain>
    </source>
</reference>
<dbReference type="PANTHER" id="PTHR42755">
    <property type="entry name" value="3-DEOXY-MANNO-OCTULOSONATE CYTIDYLYLTRANSFERASE"/>
    <property type="match status" value="1"/>
</dbReference>
<dbReference type="EMBL" id="OU015584">
    <property type="protein sequence ID" value="CAG5077933.1"/>
    <property type="molecule type" value="Genomic_DNA"/>
</dbReference>
<feature type="active site" description="Proton acceptor" evidence="7">
    <location>
        <position position="60"/>
    </location>
</feature>
<keyword evidence="4 8" id="KW-0808">Transferase</keyword>
<dbReference type="Proteomes" id="UP000683507">
    <property type="component" value="Chromosome"/>
</dbReference>
<evidence type="ECO:0000256" key="8">
    <source>
        <dbReference type="RuleBase" id="RU365103"/>
    </source>
</evidence>
<keyword evidence="8" id="KW-0448">Lipopolysaccharide biosynthesis</keyword>
<evidence type="ECO:0000256" key="6">
    <source>
        <dbReference type="ARBA" id="ARBA00049183"/>
    </source>
</evidence>
<dbReference type="GO" id="GO:0005886">
    <property type="term" value="C:plasma membrane"/>
    <property type="evidence" value="ECO:0007669"/>
    <property type="project" value="UniProtKB-SubCell"/>
</dbReference>
<evidence type="ECO:0000256" key="7">
    <source>
        <dbReference type="PIRSR" id="PIRSR639901-1"/>
    </source>
</evidence>
<evidence type="ECO:0000256" key="1">
    <source>
        <dbReference type="ARBA" id="ARBA00004713"/>
    </source>
</evidence>
<keyword evidence="11" id="KW-1185">Reference proteome</keyword>
<feature type="domain" description="3-deoxy-D-manno-octulosonic-acid transferase N-terminal" evidence="9">
    <location>
        <begin position="40"/>
        <end position="208"/>
    </location>
</feature>
<dbReference type="AlphaFoldDB" id="A0A916JK57"/>
<dbReference type="InterPro" id="IPR038107">
    <property type="entry name" value="Glycos_transf_N_sf"/>
</dbReference>
<evidence type="ECO:0000256" key="2">
    <source>
        <dbReference type="ARBA" id="ARBA00012621"/>
    </source>
</evidence>
<dbReference type="Pfam" id="PF04413">
    <property type="entry name" value="Glycos_transf_N"/>
    <property type="match status" value="1"/>
</dbReference>
<dbReference type="EC" id="2.4.99.12" evidence="2 8"/>
<dbReference type="PANTHER" id="PTHR42755:SF1">
    <property type="entry name" value="3-DEOXY-D-MANNO-OCTULOSONIC ACID TRANSFERASE, MITOCHONDRIAL-RELATED"/>
    <property type="match status" value="1"/>
</dbReference>
<dbReference type="KEGG" id="ptan:CRYO30217_00519"/>
<dbReference type="SUPFAM" id="SSF53756">
    <property type="entry name" value="UDP-Glycosyltransferase/glycogen phosphorylase"/>
    <property type="match status" value="1"/>
</dbReference>
<keyword evidence="8" id="KW-1003">Cell membrane</keyword>
<comment type="function">
    <text evidence="8">Involved in lipopolysaccharide (LPS) biosynthesis. Catalyzes the transfer of 3-deoxy-D-manno-octulosonate (Kdo) residue(s) from CMP-Kdo to lipid IV(A), the tetraacyldisaccharide-1,4'-bisphosphate precursor of lipid A.</text>
</comment>
<dbReference type="InterPro" id="IPR007507">
    <property type="entry name" value="Glycos_transf_N"/>
</dbReference>
<dbReference type="GO" id="GO:0043842">
    <property type="term" value="F:Kdo transferase activity"/>
    <property type="evidence" value="ECO:0007669"/>
    <property type="project" value="UniProtKB-EC"/>
</dbReference>
<dbReference type="InterPro" id="IPR039901">
    <property type="entry name" value="Kdotransferase"/>
</dbReference>
<comment type="catalytic activity">
    <reaction evidence="6 8">
        <text>lipid IVA (E. coli) + CMP-3-deoxy-beta-D-manno-octulosonate = alpha-Kdo-(2-&gt;6)-lipid IVA (E. coli) + CMP + H(+)</text>
        <dbReference type="Rhea" id="RHEA:28066"/>
        <dbReference type="ChEBI" id="CHEBI:15378"/>
        <dbReference type="ChEBI" id="CHEBI:58603"/>
        <dbReference type="ChEBI" id="CHEBI:60364"/>
        <dbReference type="ChEBI" id="CHEBI:60377"/>
        <dbReference type="ChEBI" id="CHEBI:85987"/>
        <dbReference type="EC" id="2.4.99.12"/>
    </reaction>
</comment>
<organism evidence="10 11">
    <name type="scientific">Parvicella tangerina</name>
    <dbReference type="NCBI Taxonomy" id="2829795"/>
    <lineage>
        <taxon>Bacteria</taxon>
        <taxon>Pseudomonadati</taxon>
        <taxon>Bacteroidota</taxon>
        <taxon>Flavobacteriia</taxon>
        <taxon>Flavobacteriales</taxon>
        <taxon>Parvicellaceae</taxon>
        <taxon>Parvicella</taxon>
    </lineage>
</organism>
<evidence type="ECO:0000256" key="4">
    <source>
        <dbReference type="ARBA" id="ARBA00022679"/>
    </source>
</evidence>
<dbReference type="RefSeq" id="WP_258540751.1">
    <property type="nucleotide sequence ID" value="NZ_OU015584.1"/>
</dbReference>
<evidence type="ECO:0000259" key="9">
    <source>
        <dbReference type="Pfam" id="PF04413"/>
    </source>
</evidence>
<comment type="pathway">
    <text evidence="1 8">Bacterial outer membrane biogenesis; LPS core biosynthesis.</text>
</comment>
<gene>
    <name evidence="10" type="primary">waaA</name>
    <name evidence="10" type="ORF">CRYO30217_00519</name>
</gene>
<evidence type="ECO:0000313" key="11">
    <source>
        <dbReference type="Proteomes" id="UP000683507"/>
    </source>
</evidence>
<evidence type="ECO:0000313" key="10">
    <source>
        <dbReference type="EMBL" id="CAG5077933.1"/>
    </source>
</evidence>
<dbReference type="GO" id="GO:0009244">
    <property type="term" value="P:lipopolysaccharide core region biosynthetic process"/>
    <property type="evidence" value="ECO:0007669"/>
    <property type="project" value="UniProtKB-UniRule"/>
</dbReference>
<dbReference type="GO" id="GO:0009245">
    <property type="term" value="P:lipid A biosynthetic process"/>
    <property type="evidence" value="ECO:0007669"/>
    <property type="project" value="TreeGrafter"/>
</dbReference>
<accession>A0A916JK57</accession>
<protein>
    <recommendedName>
        <fullName evidence="3 8">3-deoxy-D-manno-octulosonic acid transferase</fullName>
        <shortName evidence="8">Kdo transferase</shortName>
        <ecNumber evidence="2 8">2.4.99.12</ecNumber>
    </recommendedName>
    <alternativeName>
        <fullName evidence="5 8">Lipid IV(A) 3-deoxy-D-manno-octulosonic acid transferase</fullName>
    </alternativeName>
</protein>
<comment type="subcellular location">
    <subcellularLocation>
        <location evidence="8">Cell membrane</location>
    </subcellularLocation>
</comment>
<evidence type="ECO:0000256" key="3">
    <source>
        <dbReference type="ARBA" id="ARBA00019077"/>
    </source>
</evidence>
<keyword evidence="8" id="KW-0472">Membrane</keyword>
<keyword evidence="10" id="KW-0328">Glycosyltransferase</keyword>
<proteinExistence type="inferred from homology"/>
<dbReference type="Gene3D" id="3.40.50.2000">
    <property type="entry name" value="Glycogen Phosphorylase B"/>
    <property type="match status" value="1"/>
</dbReference>
<evidence type="ECO:0000256" key="5">
    <source>
        <dbReference type="ARBA" id="ARBA00031445"/>
    </source>
</evidence>
<dbReference type="Gene3D" id="3.40.50.11720">
    <property type="entry name" value="3-Deoxy-D-manno-octulosonic-acid transferase, N-terminal domain"/>
    <property type="match status" value="1"/>
</dbReference>
<comment type="similarity">
    <text evidence="8">Belongs to the glycosyltransferase group 1 family.</text>
</comment>
<sequence length="414" mass="47134">MLKPLYNIGIRAYKLGVLTAGLMGSSKAIKWIEGRKNWLQKLKESKLKNVVWIHASSMGEFEMAKPLIELFRESPKFKNEKILVTFFSPSGYEMDKDYPLVDGVFYIPLDTKQNAQKFIHCVSPKLAIFVKYDFWFNFLETLQSRKIPTLFFSSNFREGQFYFKSGSKWQRQIMQKIDSILCINTSSENVLTKNGFSNAGICGDTRFDKVIQNAERCVPIPLIELFAKNCKILIAGSSWPIEEELIANYLSTFIRDDLKLIIAPHDIAENHLIEIEQKIERGLTRYSRLNKDNISTTKIILIDNIGMLSNLYQYGDIAFIGGGFTNALHNILEACAMGNALIYGGNIKKYPEGIELAQEGGSFSIKEEDFDDALNKLLDDPALLSQCQKQCKEFVYKHQGATNIVFEKAMELIS</sequence>